<evidence type="ECO:0000256" key="1">
    <source>
        <dbReference type="ARBA" id="ARBA00022448"/>
    </source>
</evidence>
<dbReference type="OrthoDB" id="9788285at2"/>
<keyword evidence="7 11" id="KW-0630">Potassium</keyword>
<accession>A0A1R4G556</accession>
<dbReference type="RefSeq" id="WP_087140730.1">
    <property type="nucleotide sequence ID" value="NZ_FUIE01000049.1"/>
</dbReference>
<evidence type="ECO:0000313" key="13">
    <source>
        <dbReference type="Proteomes" id="UP000195766"/>
    </source>
</evidence>
<dbReference type="Pfam" id="PF02669">
    <property type="entry name" value="KdpC"/>
    <property type="match status" value="1"/>
</dbReference>
<proteinExistence type="inferred from homology"/>
<comment type="subcellular location">
    <subcellularLocation>
        <location evidence="11">Cell membrane</location>
        <topology evidence="11">Single-pass membrane protein</topology>
    </subcellularLocation>
</comment>
<evidence type="ECO:0000256" key="10">
    <source>
        <dbReference type="ARBA" id="ARBA00023136"/>
    </source>
</evidence>
<evidence type="ECO:0000256" key="7">
    <source>
        <dbReference type="ARBA" id="ARBA00022958"/>
    </source>
</evidence>
<evidence type="ECO:0000256" key="6">
    <source>
        <dbReference type="ARBA" id="ARBA00022840"/>
    </source>
</evidence>
<evidence type="ECO:0000256" key="4">
    <source>
        <dbReference type="ARBA" id="ARBA00022692"/>
    </source>
</evidence>
<dbReference type="NCBIfam" id="NF001454">
    <property type="entry name" value="PRK00315.1"/>
    <property type="match status" value="1"/>
</dbReference>
<dbReference type="AlphaFoldDB" id="A0A1R4G556"/>
<keyword evidence="4 11" id="KW-0812">Transmembrane</keyword>
<dbReference type="GO" id="GO:0008556">
    <property type="term" value="F:P-type potassium transmembrane transporter activity"/>
    <property type="evidence" value="ECO:0007669"/>
    <property type="project" value="InterPro"/>
</dbReference>
<dbReference type="EMBL" id="FUIE01000049">
    <property type="protein sequence ID" value="SJM63269.1"/>
    <property type="molecule type" value="Genomic_DNA"/>
</dbReference>
<evidence type="ECO:0000256" key="2">
    <source>
        <dbReference type="ARBA" id="ARBA00022475"/>
    </source>
</evidence>
<protein>
    <recommendedName>
        <fullName evidence="11">Potassium-transporting ATPase KdpC subunit</fullName>
    </recommendedName>
    <alternativeName>
        <fullName evidence="11">ATP phosphohydrolase [potassium-transporting] C chain</fullName>
    </alternativeName>
    <alternativeName>
        <fullName evidence="11">Potassium-binding and translocating subunit C</fullName>
    </alternativeName>
    <alternativeName>
        <fullName evidence="11">Potassium-translocating ATPase C chain</fullName>
    </alternativeName>
</protein>
<dbReference type="PIRSF" id="PIRSF001296">
    <property type="entry name" value="K_ATPase_KdpC"/>
    <property type="match status" value="1"/>
</dbReference>
<dbReference type="InterPro" id="IPR003820">
    <property type="entry name" value="KdpC"/>
</dbReference>
<comment type="function">
    <text evidence="11">Part of the high-affinity ATP-driven potassium transport (or Kdp) system, which catalyzes the hydrolysis of ATP coupled with the electrogenic transport of potassium into the cytoplasm. This subunit acts as a catalytic chaperone that increases the ATP-binding affinity of the ATP-hydrolyzing subunit KdpB by the formation of a transient KdpB/KdpC/ATP ternary complex.</text>
</comment>
<keyword evidence="2 11" id="KW-1003">Cell membrane</keyword>
<gene>
    <name evidence="11" type="primary">kdpC</name>
    <name evidence="12" type="ORF">FM111_09465</name>
</gene>
<dbReference type="GO" id="GO:0005524">
    <property type="term" value="F:ATP binding"/>
    <property type="evidence" value="ECO:0007669"/>
    <property type="project" value="UniProtKB-UniRule"/>
</dbReference>
<sequence>MLNHIRPAVVMIALFTGVLGVGYPLAVTGVAQAAFSDQANGSLVHDKEGRVVGSALVGQTFAAPGYLHPRPSAAGEGYDASASSGSNFGPLNPDLIARVKTDADALRSETGTKIIPADAVTASASGLDPHISPAYAELQAVRIAKARGVGETQVREVIRQHVEGRTFGVLGQPRVNVLLTNRALDAHFGRLTTEGG</sequence>
<evidence type="ECO:0000256" key="11">
    <source>
        <dbReference type="HAMAP-Rule" id="MF_00276"/>
    </source>
</evidence>
<dbReference type="Proteomes" id="UP000195766">
    <property type="component" value="Unassembled WGS sequence"/>
</dbReference>
<keyword evidence="5 11" id="KW-0547">Nucleotide-binding</keyword>
<name>A0A1R4G556_BREDI</name>
<organism evidence="12 13">
    <name type="scientific">Brevundimonas diminuta 3F5N</name>
    <dbReference type="NCBI Taxonomy" id="1255603"/>
    <lineage>
        <taxon>Bacteria</taxon>
        <taxon>Pseudomonadati</taxon>
        <taxon>Pseudomonadota</taxon>
        <taxon>Alphaproteobacteria</taxon>
        <taxon>Caulobacterales</taxon>
        <taxon>Caulobacteraceae</taxon>
        <taxon>Brevundimonas</taxon>
    </lineage>
</organism>
<dbReference type="PANTHER" id="PTHR30042:SF2">
    <property type="entry name" value="POTASSIUM-TRANSPORTING ATPASE KDPC SUBUNIT"/>
    <property type="match status" value="1"/>
</dbReference>
<keyword evidence="10 11" id="KW-0472">Membrane</keyword>
<keyword evidence="3 11" id="KW-0633">Potassium transport</keyword>
<keyword evidence="1 11" id="KW-0813">Transport</keyword>
<evidence type="ECO:0000313" key="12">
    <source>
        <dbReference type="EMBL" id="SJM63269.1"/>
    </source>
</evidence>
<evidence type="ECO:0000256" key="9">
    <source>
        <dbReference type="ARBA" id="ARBA00023065"/>
    </source>
</evidence>
<keyword evidence="8 11" id="KW-1133">Transmembrane helix</keyword>
<dbReference type="HAMAP" id="MF_00276">
    <property type="entry name" value="KdpC"/>
    <property type="match status" value="1"/>
</dbReference>
<keyword evidence="9 11" id="KW-0406">Ion transport</keyword>
<comment type="subunit">
    <text evidence="11">The system is composed of three essential subunits: KdpA, KdpB and KdpC.</text>
</comment>
<dbReference type="GO" id="GO:0005886">
    <property type="term" value="C:plasma membrane"/>
    <property type="evidence" value="ECO:0007669"/>
    <property type="project" value="UniProtKB-SubCell"/>
</dbReference>
<keyword evidence="6 11" id="KW-0067">ATP-binding</keyword>
<reference evidence="12 13" key="1">
    <citation type="submission" date="2017-02" db="EMBL/GenBank/DDBJ databases">
        <authorList>
            <person name="Peterson S.W."/>
        </authorList>
    </citation>
    <scope>NUCLEOTIDE SEQUENCE [LARGE SCALE GENOMIC DNA]</scope>
    <source>
        <strain evidence="12 13">3F5N</strain>
    </source>
</reference>
<comment type="similarity">
    <text evidence="11">Belongs to the KdpC family.</text>
</comment>
<evidence type="ECO:0000256" key="3">
    <source>
        <dbReference type="ARBA" id="ARBA00022538"/>
    </source>
</evidence>
<evidence type="ECO:0000256" key="5">
    <source>
        <dbReference type="ARBA" id="ARBA00022741"/>
    </source>
</evidence>
<dbReference type="PANTHER" id="PTHR30042">
    <property type="entry name" value="POTASSIUM-TRANSPORTING ATPASE C CHAIN"/>
    <property type="match status" value="1"/>
</dbReference>
<dbReference type="NCBIfam" id="TIGR00681">
    <property type="entry name" value="kdpC"/>
    <property type="match status" value="1"/>
</dbReference>
<evidence type="ECO:0000256" key="8">
    <source>
        <dbReference type="ARBA" id="ARBA00022989"/>
    </source>
</evidence>